<reference evidence="3 4" key="1">
    <citation type="submission" date="2009-08" db="EMBL/GenBank/DDBJ databases">
        <title>The Genome Sequence of Spizellomyces punctatus strain DAOM BR117.</title>
        <authorList>
            <consortium name="The Broad Institute Genome Sequencing Platform"/>
            <person name="Russ C."/>
            <person name="Cuomo C."/>
            <person name="Shea T."/>
            <person name="Young S.K."/>
            <person name="Zeng Q."/>
            <person name="Koehrsen M."/>
            <person name="Haas B."/>
            <person name="Borodovsky M."/>
            <person name="Guigo R."/>
            <person name="Alvarado L."/>
            <person name="Berlin A."/>
            <person name="Bochicchio J."/>
            <person name="Borenstein D."/>
            <person name="Chapman S."/>
            <person name="Chen Z."/>
            <person name="Engels R."/>
            <person name="Freedman E."/>
            <person name="Gellesch M."/>
            <person name="Goldberg J."/>
            <person name="Griggs A."/>
            <person name="Gujja S."/>
            <person name="Heiman D."/>
            <person name="Hepburn T."/>
            <person name="Howarth C."/>
            <person name="Jen D."/>
            <person name="Larson L."/>
            <person name="Lewis B."/>
            <person name="Mehta T."/>
            <person name="Park D."/>
            <person name="Pearson M."/>
            <person name="Roberts A."/>
            <person name="Saif S."/>
            <person name="Shenoy N."/>
            <person name="Sisk P."/>
            <person name="Stolte C."/>
            <person name="Sykes S."/>
            <person name="Thomson T."/>
            <person name="Walk T."/>
            <person name="White J."/>
            <person name="Yandava C."/>
            <person name="Burger G."/>
            <person name="Gray M.W."/>
            <person name="Holland P.W.H."/>
            <person name="King N."/>
            <person name="Lang F.B.F."/>
            <person name="Roger A.J."/>
            <person name="Ruiz-Trillo I."/>
            <person name="Lander E."/>
            <person name="Nusbaum C."/>
        </authorList>
    </citation>
    <scope>NUCLEOTIDE SEQUENCE [LARGE SCALE GENOMIC DNA]</scope>
    <source>
        <strain evidence="3 4">DAOM BR117</strain>
    </source>
</reference>
<proteinExistence type="predicted"/>
<keyword evidence="2" id="KW-0812">Transmembrane</keyword>
<keyword evidence="4" id="KW-1185">Reference proteome</keyword>
<keyword evidence="2" id="KW-1133">Transmembrane helix</keyword>
<sequence>MRTVTFVPPTDNKKIIFFDFEWAFMKARMKHEDVRPYHVGWKILHKPAQSQYINVHGTRFSESDLATLWHKQFLHDTCVFVSWSTNDVDKNILTRIYTDKYGEIPTHWSFFNPFWSAQAIWRPKPRGMSVNAAASITHVLDGYFPSLRLDYISPILFPGYNLEFHRPDDDCKALELIYLLLNAVWERKDVKEVMNGLGGSIVGKSVENPKPRRRVEYSNDEEEPSPTTPRRVAYSSEEYDDDDEAASSSWNVENPNRITKTHLKVGDLGSNNTVDSEAEACERPIRVRRRVVVENGAEEMDDCANPPARKKRKTVAKVRNCFCLLRTLIVIVLGNFASVFSCPVSRP</sequence>
<feature type="transmembrane region" description="Helical" evidence="2">
    <location>
        <begin position="318"/>
        <end position="340"/>
    </location>
</feature>
<evidence type="ECO:0000256" key="1">
    <source>
        <dbReference type="SAM" id="MobiDB-lite"/>
    </source>
</evidence>
<dbReference type="GeneID" id="27685432"/>
<feature type="compositionally biased region" description="Basic and acidic residues" evidence="1">
    <location>
        <begin position="207"/>
        <end position="217"/>
    </location>
</feature>
<gene>
    <name evidence="3" type="ORF">SPPG_01795</name>
</gene>
<dbReference type="EMBL" id="KQ257452">
    <property type="protein sequence ID" value="KND02712.1"/>
    <property type="molecule type" value="Genomic_DNA"/>
</dbReference>
<dbReference type="AlphaFoldDB" id="A0A0L0HNQ2"/>
<protein>
    <submittedName>
        <fullName evidence="3">Uncharacterized protein</fullName>
    </submittedName>
</protein>
<dbReference type="Proteomes" id="UP000053201">
    <property type="component" value="Unassembled WGS sequence"/>
</dbReference>
<name>A0A0L0HNQ2_SPIPD</name>
<evidence type="ECO:0000313" key="4">
    <source>
        <dbReference type="Proteomes" id="UP000053201"/>
    </source>
</evidence>
<dbReference type="RefSeq" id="XP_016610751.1">
    <property type="nucleotide sequence ID" value="XM_016750108.1"/>
</dbReference>
<evidence type="ECO:0000256" key="2">
    <source>
        <dbReference type="SAM" id="Phobius"/>
    </source>
</evidence>
<dbReference type="InParanoid" id="A0A0L0HNQ2"/>
<dbReference type="VEuPathDB" id="FungiDB:SPPG_01795"/>
<keyword evidence="2" id="KW-0472">Membrane</keyword>
<accession>A0A0L0HNQ2</accession>
<feature type="region of interest" description="Disordered" evidence="1">
    <location>
        <begin position="201"/>
        <end position="250"/>
    </location>
</feature>
<organism evidence="3 4">
    <name type="scientific">Spizellomyces punctatus (strain DAOM BR117)</name>
    <dbReference type="NCBI Taxonomy" id="645134"/>
    <lineage>
        <taxon>Eukaryota</taxon>
        <taxon>Fungi</taxon>
        <taxon>Fungi incertae sedis</taxon>
        <taxon>Chytridiomycota</taxon>
        <taxon>Chytridiomycota incertae sedis</taxon>
        <taxon>Chytridiomycetes</taxon>
        <taxon>Spizellomycetales</taxon>
        <taxon>Spizellomycetaceae</taxon>
        <taxon>Spizellomyces</taxon>
    </lineage>
</organism>
<evidence type="ECO:0000313" key="3">
    <source>
        <dbReference type="EMBL" id="KND02712.1"/>
    </source>
</evidence>